<dbReference type="PROSITE" id="PS00649">
    <property type="entry name" value="G_PROTEIN_RECEP_F2_1"/>
    <property type="match status" value="1"/>
</dbReference>
<feature type="domain" description="G-protein coupled receptors family 2 profile 2" evidence="16">
    <location>
        <begin position="147"/>
        <end position="411"/>
    </location>
</feature>
<evidence type="ECO:0000256" key="11">
    <source>
        <dbReference type="ARBA" id="ARBA00023180"/>
    </source>
</evidence>
<evidence type="ECO:0000256" key="3">
    <source>
        <dbReference type="ARBA" id="ARBA00022475"/>
    </source>
</evidence>
<evidence type="ECO:0000256" key="10">
    <source>
        <dbReference type="ARBA" id="ARBA00023170"/>
    </source>
</evidence>
<evidence type="ECO:0000256" key="5">
    <source>
        <dbReference type="ARBA" id="ARBA00022729"/>
    </source>
</evidence>
<proteinExistence type="inferred from homology"/>
<keyword evidence="4 13" id="KW-0812">Transmembrane</keyword>
<dbReference type="InterPro" id="IPR000832">
    <property type="entry name" value="GPCR_2_secretin-like"/>
</dbReference>
<dbReference type="InterPro" id="IPR050332">
    <property type="entry name" value="GPCR_2"/>
</dbReference>
<dbReference type="Proteomes" id="UP001314229">
    <property type="component" value="Unassembled WGS sequence"/>
</dbReference>
<dbReference type="Gene3D" id="1.20.1070.10">
    <property type="entry name" value="Rhodopsin 7-helix transmembrane proteins"/>
    <property type="match status" value="1"/>
</dbReference>
<evidence type="ECO:0000256" key="12">
    <source>
        <dbReference type="ARBA" id="ARBA00023224"/>
    </source>
</evidence>
<evidence type="ECO:0000259" key="15">
    <source>
        <dbReference type="PROSITE" id="PS50227"/>
    </source>
</evidence>
<dbReference type="Pfam" id="PF00002">
    <property type="entry name" value="7tm_2"/>
    <property type="match status" value="1"/>
</dbReference>
<evidence type="ECO:0000313" key="17">
    <source>
        <dbReference type="EMBL" id="CAK6964164.1"/>
    </source>
</evidence>
<evidence type="ECO:0000259" key="16">
    <source>
        <dbReference type="PROSITE" id="PS50261"/>
    </source>
</evidence>
<evidence type="ECO:0000256" key="1">
    <source>
        <dbReference type="ARBA" id="ARBA00004651"/>
    </source>
</evidence>
<sequence length="513" mass="59041">MKSAVTDSKRDIMAWICLLFLKMPMFEMASGKVLEETYRKWIQYKEDCIKMIGNAPLAQVGVFCNRSFDRYACWPDTPAGSMVNISCPFYLPWYYKVSQGVVRRRCDTDGLWERDDSGQVWRDMTQCEEEKEVTSQELWFKQLMVSFRMLYTVGYSLSLFALITALIILLSFRKLHCTRNYIHANLFMSFILRAISVIVKDTMLERHWGREIMKQTDVSEMLSHQAAVGCRIAQVIMQYCVLANHYWFFGEAIYLYSVLISSVFIDNNKNLPYICFGWGAPLLFVVPWVVMKVLKENNECWAVNTNMTYWWIIRFPILFASLINFLIFMKIVKVILSKLRASNQSGYPDYKLRLAKATLTLIPLFGIHEIIFIFATDEQTTGVLRYIKVFFTLFLNSFQGFLVAVLYCYANKEFSFTLGTVPECNRSSATTMRAVPDGLPTPDSSQIFRRPVQPTYPPPGASLLHCPSVVSRDNTLQCVDQDEAGQTSAAMQVSLHLQDPVELLPHVVNIDSD</sequence>
<dbReference type="SMART" id="SM00008">
    <property type="entry name" value="HormR"/>
    <property type="match status" value="1"/>
</dbReference>
<dbReference type="PROSITE" id="PS50227">
    <property type="entry name" value="G_PROTEIN_RECEP_F2_3"/>
    <property type="match status" value="1"/>
</dbReference>
<feature type="domain" description="G-protein coupled receptors family 2 profile 1" evidence="15">
    <location>
        <begin position="47"/>
        <end position="131"/>
    </location>
</feature>
<reference evidence="17 18" key="1">
    <citation type="submission" date="2024-01" db="EMBL/GenBank/DDBJ databases">
        <authorList>
            <person name="Alioto T."/>
            <person name="Alioto T."/>
            <person name="Gomez Garrido J."/>
        </authorList>
    </citation>
    <scope>NUCLEOTIDE SEQUENCE [LARGE SCALE GENOMIC DNA]</scope>
</reference>
<evidence type="ECO:0000256" key="13">
    <source>
        <dbReference type="SAM" id="Phobius"/>
    </source>
</evidence>
<evidence type="ECO:0000256" key="4">
    <source>
        <dbReference type="ARBA" id="ARBA00022692"/>
    </source>
</evidence>
<dbReference type="PRINTS" id="PR01353">
    <property type="entry name" value="GLUCAGNFAMLY"/>
</dbReference>
<dbReference type="SUPFAM" id="SSF111418">
    <property type="entry name" value="Hormone receptor domain"/>
    <property type="match status" value="1"/>
</dbReference>
<comment type="subcellular location">
    <subcellularLocation>
        <location evidence="1">Cell membrane</location>
        <topology evidence="1">Multi-pass membrane protein</topology>
    </subcellularLocation>
</comment>
<evidence type="ECO:0000313" key="18">
    <source>
        <dbReference type="Proteomes" id="UP001314229"/>
    </source>
</evidence>
<feature type="signal peptide" evidence="14">
    <location>
        <begin position="1"/>
        <end position="31"/>
    </location>
</feature>
<dbReference type="GO" id="GO:0007166">
    <property type="term" value="P:cell surface receptor signaling pathway"/>
    <property type="evidence" value="ECO:0007669"/>
    <property type="project" value="InterPro"/>
</dbReference>
<evidence type="ECO:0000256" key="9">
    <source>
        <dbReference type="ARBA" id="ARBA00023157"/>
    </source>
</evidence>
<dbReference type="AlphaFoldDB" id="A0AAV1NX58"/>
<dbReference type="InterPro" id="IPR003290">
    <property type="entry name" value="GPCR_2_GLP1/glucagon_rcpt"/>
</dbReference>
<feature type="transmembrane region" description="Helical" evidence="13">
    <location>
        <begin position="357"/>
        <end position="375"/>
    </location>
</feature>
<feature type="chain" id="PRO_5043673651" evidence="14">
    <location>
        <begin position="32"/>
        <end position="513"/>
    </location>
</feature>
<comment type="similarity">
    <text evidence="2">Belongs to the G-protein coupled receptor 2 family.</text>
</comment>
<organism evidence="17 18">
    <name type="scientific">Scomber scombrus</name>
    <name type="common">Atlantic mackerel</name>
    <name type="synonym">Scomber vernalis</name>
    <dbReference type="NCBI Taxonomy" id="13677"/>
    <lineage>
        <taxon>Eukaryota</taxon>
        <taxon>Metazoa</taxon>
        <taxon>Chordata</taxon>
        <taxon>Craniata</taxon>
        <taxon>Vertebrata</taxon>
        <taxon>Euteleostomi</taxon>
        <taxon>Actinopterygii</taxon>
        <taxon>Neopterygii</taxon>
        <taxon>Teleostei</taxon>
        <taxon>Neoteleostei</taxon>
        <taxon>Acanthomorphata</taxon>
        <taxon>Pelagiaria</taxon>
        <taxon>Scombriformes</taxon>
        <taxon>Scombridae</taxon>
        <taxon>Scomber</taxon>
    </lineage>
</organism>
<keyword evidence="5 14" id="KW-0732">Signal</keyword>
<feature type="transmembrane region" description="Helical" evidence="13">
    <location>
        <begin position="311"/>
        <end position="336"/>
    </location>
</feature>
<evidence type="ECO:0000256" key="8">
    <source>
        <dbReference type="ARBA" id="ARBA00023136"/>
    </source>
</evidence>
<comment type="caution">
    <text evidence="17">The sequence shown here is derived from an EMBL/GenBank/DDBJ whole genome shotgun (WGS) entry which is preliminary data.</text>
</comment>
<evidence type="ECO:0000256" key="6">
    <source>
        <dbReference type="ARBA" id="ARBA00022989"/>
    </source>
</evidence>
<feature type="transmembrane region" description="Helical" evidence="13">
    <location>
        <begin position="387"/>
        <end position="409"/>
    </location>
</feature>
<dbReference type="InterPro" id="IPR036445">
    <property type="entry name" value="GPCR_2_extracell_dom_sf"/>
</dbReference>
<keyword evidence="12" id="KW-0807">Transducer</keyword>
<keyword evidence="11" id="KW-0325">Glycoprotein</keyword>
<dbReference type="PANTHER" id="PTHR45620">
    <property type="entry name" value="PDF RECEPTOR-LIKE PROTEIN-RELATED"/>
    <property type="match status" value="1"/>
</dbReference>
<keyword evidence="6 13" id="KW-1133">Transmembrane helix</keyword>
<dbReference type="EMBL" id="CAWUFR010000070">
    <property type="protein sequence ID" value="CAK6964164.1"/>
    <property type="molecule type" value="Genomic_DNA"/>
</dbReference>
<accession>A0AAV1NX58</accession>
<feature type="transmembrane region" description="Helical" evidence="13">
    <location>
        <begin position="271"/>
        <end position="291"/>
    </location>
</feature>
<dbReference type="GO" id="GO:0004967">
    <property type="term" value="F:glucagon receptor activity"/>
    <property type="evidence" value="ECO:0007669"/>
    <property type="project" value="InterPro"/>
</dbReference>
<keyword evidence="10 17" id="KW-0675">Receptor</keyword>
<dbReference type="InterPro" id="IPR017981">
    <property type="entry name" value="GPCR_2-like_7TM"/>
</dbReference>
<feature type="transmembrane region" description="Helical" evidence="13">
    <location>
        <begin position="149"/>
        <end position="170"/>
    </location>
</feature>
<keyword evidence="8 13" id="KW-0472">Membrane</keyword>
<feature type="transmembrane region" description="Helical" evidence="13">
    <location>
        <begin position="246"/>
        <end position="264"/>
    </location>
</feature>
<evidence type="ECO:0000256" key="2">
    <source>
        <dbReference type="ARBA" id="ARBA00005314"/>
    </source>
</evidence>
<name>A0AAV1NX58_SCOSC</name>
<keyword evidence="18" id="KW-1185">Reference proteome</keyword>
<dbReference type="FunFam" id="1.20.1070.10:FF:000133">
    <property type="entry name" value="Glucagon receptor a"/>
    <property type="match status" value="1"/>
</dbReference>
<keyword evidence="7" id="KW-0297">G-protein coupled receptor</keyword>
<keyword evidence="3" id="KW-1003">Cell membrane</keyword>
<keyword evidence="9" id="KW-1015">Disulfide bond</keyword>
<protein>
    <submittedName>
        <fullName evidence="17">Glucagon receptor-like</fullName>
    </submittedName>
</protein>
<dbReference type="PROSITE" id="PS50261">
    <property type="entry name" value="G_PROTEIN_RECEP_F2_4"/>
    <property type="match status" value="1"/>
</dbReference>
<dbReference type="InterPro" id="IPR001879">
    <property type="entry name" value="GPCR_2_extracellular_dom"/>
</dbReference>
<evidence type="ECO:0000256" key="7">
    <source>
        <dbReference type="ARBA" id="ARBA00023040"/>
    </source>
</evidence>
<dbReference type="GO" id="GO:0007188">
    <property type="term" value="P:adenylate cyclase-modulating G protein-coupled receptor signaling pathway"/>
    <property type="evidence" value="ECO:0007669"/>
    <property type="project" value="TreeGrafter"/>
</dbReference>
<dbReference type="PRINTS" id="PR00249">
    <property type="entry name" value="GPCRSECRETIN"/>
</dbReference>
<dbReference type="Gene3D" id="4.10.1240.10">
    <property type="entry name" value="GPCR, family 2, extracellular hormone receptor domain"/>
    <property type="match status" value="1"/>
</dbReference>
<dbReference type="InterPro" id="IPR017983">
    <property type="entry name" value="GPCR_2_secretin-like_CS"/>
</dbReference>
<dbReference type="PANTHER" id="PTHR45620:SF30">
    <property type="entry name" value="GLUCAGON RECEPTOR-LIKE PROTEIN"/>
    <property type="match status" value="1"/>
</dbReference>
<dbReference type="GO" id="GO:0005886">
    <property type="term" value="C:plasma membrane"/>
    <property type="evidence" value="ECO:0007669"/>
    <property type="project" value="UniProtKB-SubCell"/>
</dbReference>
<gene>
    <name evidence="17" type="ORF">FSCOSCO3_A032476</name>
</gene>
<dbReference type="Pfam" id="PF02793">
    <property type="entry name" value="HRM"/>
    <property type="match status" value="1"/>
</dbReference>
<dbReference type="SUPFAM" id="SSF81321">
    <property type="entry name" value="Family A G protein-coupled receptor-like"/>
    <property type="match status" value="1"/>
</dbReference>
<evidence type="ECO:0000256" key="14">
    <source>
        <dbReference type="SAM" id="SignalP"/>
    </source>
</evidence>
<feature type="transmembrane region" description="Helical" evidence="13">
    <location>
        <begin position="182"/>
        <end position="199"/>
    </location>
</feature>
<dbReference type="GO" id="GO:0017046">
    <property type="term" value="F:peptide hormone binding"/>
    <property type="evidence" value="ECO:0007669"/>
    <property type="project" value="TreeGrafter"/>
</dbReference>